<dbReference type="InterPro" id="IPR002777">
    <property type="entry name" value="PFD_beta-like"/>
</dbReference>
<organism evidence="19">
    <name type="scientific">Ceriodaphnia reticulata</name>
    <dbReference type="NCBI Taxonomy" id="302197"/>
    <lineage>
        <taxon>Eukaryota</taxon>
        <taxon>Metazoa</taxon>
        <taxon>Ecdysozoa</taxon>
        <taxon>Arthropoda</taxon>
        <taxon>Crustacea</taxon>
        <taxon>Branchiopoda</taxon>
        <taxon>Diplostraca</taxon>
        <taxon>Cladocera</taxon>
        <taxon>Anomopoda</taxon>
        <taxon>Daphniidae</taxon>
        <taxon>Ceriodaphnia</taxon>
    </lineage>
</organism>
<feature type="domain" description="EF-hand" evidence="18">
    <location>
        <begin position="27"/>
        <end position="62"/>
    </location>
</feature>
<gene>
    <name evidence="19" type="primary">EOG090X0MQF</name>
</gene>
<keyword evidence="11" id="KW-1133">Transmembrane helix</keyword>
<dbReference type="PROSITE" id="PS50920">
    <property type="entry name" value="SOLCAR"/>
    <property type="match status" value="3"/>
</dbReference>
<evidence type="ECO:0000256" key="11">
    <source>
        <dbReference type="ARBA" id="ARBA00022989"/>
    </source>
</evidence>
<protein>
    <recommendedName>
        <fullName evidence="15">Probable prefoldin subunit 6</fullName>
    </recommendedName>
</protein>
<dbReference type="SMART" id="SM00054">
    <property type="entry name" value="EFh"/>
    <property type="match status" value="4"/>
</dbReference>
<dbReference type="PANTHER" id="PTHR24089">
    <property type="entry name" value="SOLUTE CARRIER FAMILY 25"/>
    <property type="match status" value="1"/>
</dbReference>
<evidence type="ECO:0000256" key="4">
    <source>
        <dbReference type="ARBA" id="ARBA00011695"/>
    </source>
</evidence>
<dbReference type="Gene3D" id="1.10.287.370">
    <property type="match status" value="1"/>
</dbReference>
<evidence type="ECO:0000256" key="13">
    <source>
        <dbReference type="ARBA" id="ARBA00023136"/>
    </source>
</evidence>
<dbReference type="Gene3D" id="1.50.40.10">
    <property type="entry name" value="Mitochondrial carrier domain"/>
    <property type="match status" value="1"/>
</dbReference>
<comment type="similarity">
    <text evidence="2">Belongs to the mitochondrial carrier (TC 2.A.29) family.</text>
</comment>
<sequence>MRPANSSNNLSSEVLPVPHYSYELPTEEEERFEQLFRQLDVNGDGRIDILELSQSLHKHGVPDNLKESYATKFIQHSDLNQSGDVSLAEFIYYVSEHEKKLQLLFTNLDTDKDGRIKVNELIAAFRDLGVAISRQEAAQLLKRIDKDGSLDIGFSEWRDFLLFHPTADLKEIIQYWRHSTYLDVGESVAVPDDFTLQEMLSGMWWRHLVAGGMAGAVSRTATAPLDRLKVFLQVHGLNKFGSLAACARHMLHEGGVRSLWRGNGINVMKIAPESAIKFMAYEQLKQYIRSGSPTRDLGMYERFVAGSIAGCISQTTIYPLEVLKTRLSLRTTGQYRGIVDAAKKIYGREGASVFFRGYIPNLLGIIPYAGIDLAVYETLKKRWQSNHEQTDKPSVLILLGCGTVSSTCGQIASYPLALCRTRLQAAVALETVGGGPTSPMTMSGVFRTILATEGPAGLYRGITPNFLKVAPAVSISYVVYEHCRQAMADGLQKRMQQEVEKFKTIQKEYQTVIASRQQLDSQLTENNGVRDELNILESDANVFKLIGPVLVKQDLEEARQNVSKRITYITGEMKRLDKTIEELDKKQDTQRETLGKMQQQLQQANVKAAMKAT</sequence>
<keyword evidence="8" id="KW-0677">Repeat</keyword>
<comment type="subunit">
    <text evidence="4">Heterohexamer of two PFD-alpha type and four PFD-beta type subunits.</text>
</comment>
<keyword evidence="12" id="KW-0496">Mitochondrion</keyword>
<evidence type="ECO:0000256" key="14">
    <source>
        <dbReference type="ARBA" id="ARBA00023186"/>
    </source>
</evidence>
<evidence type="ECO:0000256" key="1">
    <source>
        <dbReference type="ARBA" id="ARBA00004448"/>
    </source>
</evidence>
<dbReference type="GO" id="GO:0016272">
    <property type="term" value="C:prefoldin complex"/>
    <property type="evidence" value="ECO:0007669"/>
    <property type="project" value="InterPro"/>
</dbReference>
<evidence type="ECO:0000256" key="17">
    <source>
        <dbReference type="SAM" id="Coils"/>
    </source>
</evidence>
<evidence type="ECO:0000256" key="5">
    <source>
        <dbReference type="ARBA" id="ARBA00022448"/>
    </source>
</evidence>
<dbReference type="InterPro" id="IPR011992">
    <property type="entry name" value="EF-hand-dom_pair"/>
</dbReference>
<dbReference type="InterPro" id="IPR009053">
    <property type="entry name" value="Prefoldin"/>
</dbReference>
<dbReference type="PRINTS" id="PR00926">
    <property type="entry name" value="MITOCARRIER"/>
</dbReference>
<dbReference type="GO" id="GO:0006457">
    <property type="term" value="P:protein folding"/>
    <property type="evidence" value="ECO:0007669"/>
    <property type="project" value="InterPro"/>
</dbReference>
<dbReference type="InterPro" id="IPR018108">
    <property type="entry name" value="MCP_transmembrane"/>
</dbReference>
<dbReference type="SUPFAM" id="SSF46579">
    <property type="entry name" value="Prefoldin"/>
    <property type="match status" value="1"/>
</dbReference>
<dbReference type="SUPFAM" id="SSF47473">
    <property type="entry name" value="EF-hand"/>
    <property type="match status" value="1"/>
</dbReference>
<dbReference type="EMBL" id="LR003733">
    <property type="protein sequence ID" value="SVE73352.1"/>
    <property type="molecule type" value="mRNA"/>
</dbReference>
<evidence type="ECO:0000256" key="6">
    <source>
        <dbReference type="ARBA" id="ARBA00022692"/>
    </source>
</evidence>
<evidence type="ECO:0000256" key="2">
    <source>
        <dbReference type="ARBA" id="ARBA00006375"/>
    </source>
</evidence>
<accession>A0A4Y7LZU9</accession>
<dbReference type="GO" id="GO:0055085">
    <property type="term" value="P:transmembrane transport"/>
    <property type="evidence" value="ECO:0007669"/>
    <property type="project" value="InterPro"/>
</dbReference>
<feature type="domain" description="EF-hand" evidence="18">
    <location>
        <begin position="96"/>
        <end position="131"/>
    </location>
</feature>
<dbReference type="FunFam" id="1.50.40.10:FF:000003">
    <property type="entry name" value="Putative calcium-binding mitochondrial carrier protein scamc-2"/>
    <property type="match status" value="1"/>
</dbReference>
<dbReference type="CDD" id="cd23161">
    <property type="entry name" value="Prefoldin_6"/>
    <property type="match status" value="1"/>
</dbReference>
<dbReference type="InterPro" id="IPR002048">
    <property type="entry name" value="EF_hand_dom"/>
</dbReference>
<keyword evidence="7" id="KW-0479">Metal-binding</keyword>
<keyword evidence="6 16" id="KW-0812">Transmembrane</keyword>
<keyword evidence="5" id="KW-0813">Transport</keyword>
<dbReference type="Pfam" id="PF13499">
    <property type="entry name" value="EF-hand_7"/>
    <property type="match status" value="2"/>
</dbReference>
<evidence type="ECO:0000256" key="16">
    <source>
        <dbReference type="PROSITE-ProRule" id="PRU00282"/>
    </source>
</evidence>
<dbReference type="FunFam" id="1.10.238.10:FF:000028">
    <property type="entry name" value="Putative calcium-binding mitochondrial carrier protein scamc-2"/>
    <property type="match status" value="1"/>
</dbReference>
<evidence type="ECO:0000256" key="10">
    <source>
        <dbReference type="ARBA" id="ARBA00022837"/>
    </source>
</evidence>
<dbReference type="Pfam" id="PF00153">
    <property type="entry name" value="Mito_carr"/>
    <property type="match status" value="3"/>
</dbReference>
<dbReference type="Gene3D" id="1.10.238.10">
    <property type="entry name" value="EF-hand"/>
    <property type="match status" value="2"/>
</dbReference>
<evidence type="ECO:0000256" key="7">
    <source>
        <dbReference type="ARBA" id="ARBA00022723"/>
    </source>
</evidence>
<evidence type="ECO:0000256" key="8">
    <source>
        <dbReference type="ARBA" id="ARBA00022737"/>
    </source>
</evidence>
<dbReference type="FunFam" id="1.10.238.10:FF:000320">
    <property type="entry name" value="Uncharacterized protein, isoform B"/>
    <property type="match status" value="1"/>
</dbReference>
<feature type="repeat" description="Solcar" evidence="16">
    <location>
        <begin position="297"/>
        <end position="382"/>
    </location>
</feature>
<feature type="domain" description="EF-hand" evidence="18">
    <location>
        <begin position="132"/>
        <end position="167"/>
    </location>
</feature>
<dbReference type="PROSITE" id="PS50222">
    <property type="entry name" value="EF_HAND_2"/>
    <property type="match status" value="3"/>
</dbReference>
<keyword evidence="13 16" id="KW-0472">Membrane</keyword>
<dbReference type="InterPro" id="IPR023395">
    <property type="entry name" value="MCP_dom_sf"/>
</dbReference>
<evidence type="ECO:0000259" key="18">
    <source>
        <dbReference type="PROSITE" id="PS50222"/>
    </source>
</evidence>
<dbReference type="GO" id="GO:0005509">
    <property type="term" value="F:calcium ion binding"/>
    <property type="evidence" value="ECO:0007669"/>
    <property type="project" value="InterPro"/>
</dbReference>
<dbReference type="InterPro" id="IPR002067">
    <property type="entry name" value="MCP"/>
</dbReference>
<dbReference type="GO" id="GO:0051082">
    <property type="term" value="F:unfolded protein binding"/>
    <property type="evidence" value="ECO:0007669"/>
    <property type="project" value="InterPro"/>
</dbReference>
<dbReference type="SUPFAM" id="SSF103506">
    <property type="entry name" value="Mitochondrial carrier"/>
    <property type="match status" value="1"/>
</dbReference>
<comment type="subcellular location">
    <subcellularLocation>
        <location evidence="1">Mitochondrion inner membrane</location>
        <topology evidence="1">Multi-pass membrane protein</topology>
    </subcellularLocation>
</comment>
<dbReference type="FunFam" id="1.10.287.370:FF:000003">
    <property type="entry name" value="Prefoldin subunit 6"/>
    <property type="match status" value="1"/>
</dbReference>
<evidence type="ECO:0000256" key="12">
    <source>
        <dbReference type="ARBA" id="ARBA00023128"/>
    </source>
</evidence>
<evidence type="ECO:0000256" key="3">
    <source>
        <dbReference type="ARBA" id="ARBA00008045"/>
    </source>
</evidence>
<evidence type="ECO:0000256" key="9">
    <source>
        <dbReference type="ARBA" id="ARBA00022792"/>
    </source>
</evidence>
<keyword evidence="9" id="KW-0999">Mitochondrion inner membrane</keyword>
<proteinExistence type="evidence at transcript level"/>
<evidence type="ECO:0000313" key="19">
    <source>
        <dbReference type="EMBL" id="SVE73352.1"/>
    </source>
</evidence>
<keyword evidence="14" id="KW-0143">Chaperone</keyword>
<keyword evidence="10" id="KW-0106">Calcium</keyword>
<reference evidence="19" key="1">
    <citation type="submission" date="2018-08" db="EMBL/GenBank/DDBJ databases">
        <authorList>
            <person name="Cornetti L."/>
        </authorList>
    </citation>
    <scope>NUCLEOTIDE SEQUENCE</scope>
    <source>
        <strain evidence="19">OM-SAIQ-clone2</strain>
    </source>
</reference>
<dbReference type="AlphaFoldDB" id="A0A4Y7LZU9"/>
<feature type="repeat" description="Solcar" evidence="16">
    <location>
        <begin position="202"/>
        <end position="287"/>
    </location>
</feature>
<name>A0A4Y7LZU9_9CRUS</name>
<dbReference type="PRINTS" id="PR00928">
    <property type="entry name" value="GRAVESDC"/>
</dbReference>
<feature type="coiled-coil region" evidence="17">
    <location>
        <begin position="573"/>
        <end position="600"/>
    </location>
</feature>
<comment type="similarity">
    <text evidence="3">Belongs to the prefoldin subunit beta family.</text>
</comment>
<evidence type="ECO:0000256" key="15">
    <source>
        <dbReference type="ARBA" id="ARBA00072592"/>
    </source>
</evidence>
<keyword evidence="17" id="KW-0175">Coiled coil</keyword>
<dbReference type="PROSITE" id="PS00018">
    <property type="entry name" value="EF_HAND_1"/>
    <property type="match status" value="1"/>
</dbReference>
<dbReference type="GO" id="GO:0005743">
    <property type="term" value="C:mitochondrial inner membrane"/>
    <property type="evidence" value="ECO:0007669"/>
    <property type="project" value="UniProtKB-SubCell"/>
</dbReference>
<dbReference type="Pfam" id="PF01920">
    <property type="entry name" value="Prefoldin_2"/>
    <property type="match status" value="1"/>
</dbReference>
<dbReference type="InterPro" id="IPR018247">
    <property type="entry name" value="EF_Hand_1_Ca_BS"/>
</dbReference>
<feature type="repeat" description="Solcar" evidence="16">
    <location>
        <begin position="393"/>
        <end position="486"/>
    </location>
</feature>
<dbReference type="InterPro" id="IPR002167">
    <property type="entry name" value="GDC-like"/>
</dbReference>